<accession>A0A2I8VQU0</accession>
<sequence>MTEKDTKSGVSVSNLSKGGLLEVDVEFSGHELFHYYKAFQYLIDVAEDAEYEFDNQEKQAIELMGSLFGDQIPVVGELEDYVLVDGAIQDKDENGDREDAESLWIAGTLDPEMLWQEPSQFLYEENEFTAYVRVSEAQIQKDWDPIKLTRVIKSISKPIGNQLSSVIDAAFSQAKEEFDTAGLEEDDPDDIVREHHNQYFDYIEEDGNLSLSSDRREELLVTAYSETTIQPDESNFELETRLLRELTQVVEDDADVNLDRDTLAQRRSRIINNEEGVADSDSNTSNRNYLEVSFVAVYW</sequence>
<protein>
    <submittedName>
        <fullName evidence="1">Uncharacterized protein</fullName>
    </submittedName>
</protein>
<keyword evidence="1" id="KW-0614">Plasmid</keyword>
<dbReference type="InterPro" id="IPR045633">
    <property type="entry name" value="DUF6414"/>
</dbReference>
<dbReference type="AlphaFoldDB" id="A0A2I8VQU0"/>
<geneLocation type="plasmid" evidence="1">
    <name>unnamed2</name>
</geneLocation>
<dbReference type="Proteomes" id="UP000236584">
    <property type="component" value="Plasmid unnamed2"/>
</dbReference>
<dbReference type="EMBL" id="CP026311">
    <property type="protein sequence ID" value="AUV84287.1"/>
    <property type="molecule type" value="Genomic_DNA"/>
</dbReference>
<evidence type="ECO:0000313" key="2">
    <source>
        <dbReference type="Proteomes" id="UP000236584"/>
    </source>
</evidence>
<keyword evidence="2" id="KW-1185">Reference proteome</keyword>
<dbReference type="Pfam" id="PF19952">
    <property type="entry name" value="DUF6414"/>
    <property type="match status" value="1"/>
</dbReference>
<dbReference type="KEGG" id="srub:C2R22_22250"/>
<evidence type="ECO:0000313" key="1">
    <source>
        <dbReference type="EMBL" id="AUV84287.1"/>
    </source>
</evidence>
<reference evidence="1 2" key="1">
    <citation type="submission" date="2018-01" db="EMBL/GenBank/DDBJ databases">
        <title>Complete genome sequence of Salinigranum rubrum GX10T, an extremely halophilic archaeon isolated from a marine solar saltern.</title>
        <authorList>
            <person name="Han S."/>
        </authorList>
    </citation>
    <scope>NUCLEOTIDE SEQUENCE [LARGE SCALE GENOMIC DNA]</scope>
    <source>
        <strain evidence="1 2">GX10</strain>
        <plasmid evidence="2">Plasmid unnamed2</plasmid>
    </source>
</reference>
<name>A0A2I8VQU0_9EURY</name>
<proteinExistence type="predicted"/>
<organism evidence="1 2">
    <name type="scientific">Salinigranum rubrum</name>
    <dbReference type="NCBI Taxonomy" id="755307"/>
    <lineage>
        <taxon>Archaea</taxon>
        <taxon>Methanobacteriati</taxon>
        <taxon>Methanobacteriota</taxon>
        <taxon>Stenosarchaea group</taxon>
        <taxon>Halobacteria</taxon>
        <taxon>Halobacteriales</taxon>
        <taxon>Haloferacaceae</taxon>
        <taxon>Salinigranum</taxon>
    </lineage>
</organism>
<gene>
    <name evidence="1" type="ORF">C2R22_22250</name>
</gene>